<evidence type="ECO:0000256" key="6">
    <source>
        <dbReference type="ARBA" id="ARBA00023136"/>
    </source>
</evidence>
<evidence type="ECO:0000256" key="10">
    <source>
        <dbReference type="SAM" id="Phobius"/>
    </source>
</evidence>
<evidence type="ECO:0000313" key="14">
    <source>
        <dbReference type="Proteomes" id="UP001519460"/>
    </source>
</evidence>
<keyword evidence="6 10" id="KW-0472">Membrane</keyword>
<evidence type="ECO:0000256" key="2">
    <source>
        <dbReference type="ARBA" id="ARBA00008221"/>
    </source>
</evidence>
<feature type="transmembrane region" description="Helical" evidence="10">
    <location>
        <begin position="638"/>
        <end position="663"/>
    </location>
</feature>
<dbReference type="GO" id="GO:0016020">
    <property type="term" value="C:membrane"/>
    <property type="evidence" value="ECO:0007669"/>
    <property type="project" value="UniProtKB-SubCell"/>
</dbReference>
<feature type="compositionally biased region" description="Basic residues" evidence="9">
    <location>
        <begin position="612"/>
        <end position="621"/>
    </location>
</feature>
<dbReference type="Pfam" id="PF13884">
    <property type="entry name" value="Peptidase_S74"/>
    <property type="match status" value="1"/>
</dbReference>
<dbReference type="Pfam" id="PF13887">
    <property type="entry name" value="MYRF_ICA"/>
    <property type="match status" value="1"/>
</dbReference>
<keyword evidence="8" id="KW-0175">Coiled coil</keyword>
<dbReference type="InterPro" id="IPR025719">
    <property type="entry name" value="MYRF_C2"/>
</dbReference>
<keyword evidence="3 10" id="KW-0812">Transmembrane</keyword>
<organism evidence="13 14">
    <name type="scientific">Batillaria attramentaria</name>
    <dbReference type="NCBI Taxonomy" id="370345"/>
    <lineage>
        <taxon>Eukaryota</taxon>
        <taxon>Metazoa</taxon>
        <taxon>Spiralia</taxon>
        <taxon>Lophotrochozoa</taxon>
        <taxon>Mollusca</taxon>
        <taxon>Gastropoda</taxon>
        <taxon>Caenogastropoda</taxon>
        <taxon>Sorbeoconcha</taxon>
        <taxon>Cerithioidea</taxon>
        <taxon>Batillariidae</taxon>
        <taxon>Batillaria</taxon>
    </lineage>
</organism>
<dbReference type="GO" id="GO:0003677">
    <property type="term" value="F:DNA binding"/>
    <property type="evidence" value="ECO:0007669"/>
    <property type="project" value="UniProtKB-KW"/>
</dbReference>
<feature type="domain" description="Peptidase S74" evidence="12">
    <location>
        <begin position="448"/>
        <end position="558"/>
    </location>
</feature>
<evidence type="ECO:0000256" key="8">
    <source>
        <dbReference type="SAM" id="Coils"/>
    </source>
</evidence>
<dbReference type="Proteomes" id="UP001519460">
    <property type="component" value="Unassembled WGS sequence"/>
</dbReference>
<dbReference type="FunFam" id="2.60.40.1390:FF:000004">
    <property type="entry name" value="Myelin regulatory factor"/>
    <property type="match status" value="1"/>
</dbReference>
<comment type="subcellular location">
    <subcellularLocation>
        <location evidence="1">Membrane</location>
        <topology evidence="1">Single-pass membrane protein</topology>
    </subcellularLocation>
</comment>
<feature type="compositionally biased region" description="Low complexity" evidence="9">
    <location>
        <begin position="713"/>
        <end position="734"/>
    </location>
</feature>
<feature type="compositionally biased region" description="Low complexity" evidence="9">
    <location>
        <begin position="582"/>
        <end position="598"/>
    </location>
</feature>
<sequence>MTQGDTLRRAVKRNRARPGSVDDWYGCTRRPHSLWRTSEPLLFLSHRLMDGSESQLSHSLAGGMPSVPQPLYHGQQHRGPVPGDMGLGPKMPPAYLGGPEPPKLNHMGPGPQPGMAHQMSPPLNHPFLPPHFGSMNNLVNQPNKKRKFSESPTNTINATMLPPSMNGVLSIKQEPPAVAQYSQYVGDCGGDDDFPYNLDSNGEFLDGSYQVIKWQPFNPTTWNTLTDANFKDLPTPTYRVDADKGFNYSVPDEAFVCQKKNHFQVTVHVGLQGNPKYIRTPDGLKRIEDFFVHFHGIKMESPTQTVKIEQSQSDRSKKPFHPVKVDLIPDQVIKLTVGRLHYSETTSNNMRKKGKPNPDQRYFKLVVALQAHSGQNSYLICAHSSERIIVRASNPGQFDSEVDVMWQKGHTGESVYHVGRVGVNTDHPEESLTVHGNIRLTGHLMQPSDIRAKEKLEEIDPKNQLENVQKLRIYRYEYTEDYAEESGIPPDRRADTGVIAQEIMHVLPDAVQSTGDVHLPNGQTLDNFLVVNKDRLFMENVGAVKELCKLTDNLEVRIDELEKMNKRLSKLRRYDSIKSTVSSKSASSNSTVSSSTATPPRKSSPRNSSSHHSSHHRRRSSGGKGGVFAMPAMCGNRFIQITIIILILIMAFCLVAITTLYILERHKQMDEKASSSSAIQATPPPGQRTSLPTHAPIINPNRINNITALPNRTDTTTTMPPTTTTKRSDKTTTTVATTRIPTRIPKLPEYPPCKRDHCEELCCPMPPEDEPGPHIVINHGDGNNPAYHYNPGDGEEGIIYRQEPENEGPPIDTTASHSTNTVVMNQQVKRNDNMQVVVQGAGPGYNTIPNNGKLLAGHHYMYKRQASSGGETDDISLVVKEQNFTIGSQFCLDDCPLNNRTYLVPMSPFFQFQPITLQFRMSRDRQVTLCSVQRRAQCPSVDNVLNLAQPESKSGEVVEWTLYIGIHFKTRYNFRVVEGHGLPANNTNEICSLQPAPQLTIRDYTVRFQRSCLADVVE</sequence>
<dbReference type="PANTHER" id="PTHR13029:SF18">
    <property type="entry name" value="MYELIN REGULATORY FACTOR HOMOLOG 1"/>
    <property type="match status" value="1"/>
</dbReference>
<feature type="region of interest" description="Disordered" evidence="9">
    <location>
        <begin position="1"/>
        <end position="20"/>
    </location>
</feature>
<name>A0ABD0KP32_9CAEN</name>
<feature type="region of interest" description="Disordered" evidence="9">
    <location>
        <begin position="673"/>
        <end position="734"/>
    </location>
</feature>
<keyword evidence="14" id="KW-1185">Reference proteome</keyword>
<dbReference type="PANTHER" id="PTHR13029">
    <property type="match status" value="1"/>
</dbReference>
<comment type="similarity">
    <text evidence="2">Belongs to the MRF family.</text>
</comment>
<dbReference type="Pfam" id="PF13888">
    <property type="entry name" value="MRF_C2"/>
    <property type="match status" value="1"/>
</dbReference>
<dbReference type="InterPro" id="IPR008967">
    <property type="entry name" value="p53-like_TF_DNA-bd_sf"/>
</dbReference>
<keyword evidence="4 10" id="KW-1133">Transmembrane helix</keyword>
<dbReference type="InterPro" id="IPR037141">
    <property type="entry name" value="NDT80_DNA-bd_dom_sf"/>
</dbReference>
<dbReference type="InterPro" id="IPR026932">
    <property type="entry name" value="MYRF_ICA"/>
</dbReference>
<feature type="DNA-binding region" description="NDT80" evidence="7">
    <location>
        <begin position="146"/>
        <end position="402"/>
    </location>
</feature>
<feature type="region of interest" description="Disordered" evidence="9">
    <location>
        <begin position="582"/>
        <end position="624"/>
    </location>
</feature>
<dbReference type="CDD" id="cd10144">
    <property type="entry name" value="Peptidase_S74_CIMCD"/>
    <property type="match status" value="1"/>
</dbReference>
<reference evidence="13 14" key="1">
    <citation type="journal article" date="2023" name="Sci. Data">
        <title>Genome assembly of the Korean intertidal mud-creeper Batillaria attramentaria.</title>
        <authorList>
            <person name="Patra A.K."/>
            <person name="Ho P.T."/>
            <person name="Jun S."/>
            <person name="Lee S.J."/>
            <person name="Kim Y."/>
            <person name="Won Y.J."/>
        </authorList>
    </citation>
    <scope>NUCLEOTIDE SEQUENCE [LARGE SCALE GENOMIC DNA]</scope>
    <source>
        <strain evidence="13">Wonlab-2016</strain>
    </source>
</reference>
<evidence type="ECO:0000259" key="12">
    <source>
        <dbReference type="PROSITE" id="PS51688"/>
    </source>
</evidence>
<feature type="domain" description="NDT80" evidence="11">
    <location>
        <begin position="146"/>
        <end position="402"/>
    </location>
</feature>
<dbReference type="AlphaFoldDB" id="A0ABD0KP32"/>
<protein>
    <recommendedName>
        <fullName evidence="15">Myelin regulatory factor</fullName>
    </recommendedName>
</protein>
<gene>
    <name evidence="13" type="ORF">BaRGS_00019974</name>
</gene>
<dbReference type="SUPFAM" id="SSF49417">
    <property type="entry name" value="p53-like transcription factors"/>
    <property type="match status" value="1"/>
</dbReference>
<accession>A0ABD0KP32</accession>
<evidence type="ECO:0000256" key="3">
    <source>
        <dbReference type="ARBA" id="ARBA00022692"/>
    </source>
</evidence>
<evidence type="ECO:0000256" key="7">
    <source>
        <dbReference type="PROSITE-ProRule" id="PRU00850"/>
    </source>
</evidence>
<keyword evidence="5 7" id="KW-0238">DNA-binding</keyword>
<evidence type="ECO:0000256" key="9">
    <source>
        <dbReference type="SAM" id="MobiDB-lite"/>
    </source>
</evidence>
<dbReference type="GO" id="GO:0003700">
    <property type="term" value="F:DNA-binding transcription factor activity"/>
    <property type="evidence" value="ECO:0007669"/>
    <property type="project" value="UniProtKB-UniRule"/>
</dbReference>
<evidence type="ECO:0000313" key="13">
    <source>
        <dbReference type="EMBL" id="KAK7488839.1"/>
    </source>
</evidence>
<dbReference type="InterPro" id="IPR051577">
    <property type="entry name" value="MRF-like"/>
</dbReference>
<feature type="coiled-coil region" evidence="8">
    <location>
        <begin position="544"/>
        <end position="571"/>
    </location>
</feature>
<evidence type="ECO:0000256" key="5">
    <source>
        <dbReference type="ARBA" id="ARBA00023125"/>
    </source>
</evidence>
<proteinExistence type="inferred from homology"/>
<evidence type="ECO:0008006" key="15">
    <source>
        <dbReference type="Google" id="ProtNLM"/>
    </source>
</evidence>
<evidence type="ECO:0000256" key="1">
    <source>
        <dbReference type="ARBA" id="ARBA00004167"/>
    </source>
</evidence>
<dbReference type="InterPro" id="IPR030392">
    <property type="entry name" value="S74_ICA"/>
</dbReference>
<dbReference type="PROSITE" id="PS51688">
    <property type="entry name" value="ICA"/>
    <property type="match status" value="1"/>
</dbReference>
<comment type="caution">
    <text evidence="13">The sequence shown here is derived from an EMBL/GenBank/DDBJ whole genome shotgun (WGS) entry which is preliminary data.</text>
</comment>
<dbReference type="Gene3D" id="2.60.40.1390">
    <property type="entry name" value="NDT80 DNA-binding domain"/>
    <property type="match status" value="1"/>
</dbReference>
<dbReference type="EMBL" id="JACVVK020000146">
    <property type="protein sequence ID" value="KAK7488839.1"/>
    <property type="molecule type" value="Genomic_DNA"/>
</dbReference>
<dbReference type="PROSITE" id="PS51517">
    <property type="entry name" value="NDT80"/>
    <property type="match status" value="1"/>
</dbReference>
<dbReference type="Pfam" id="PF05224">
    <property type="entry name" value="NDT80_PhoG"/>
    <property type="match status" value="1"/>
</dbReference>
<feature type="compositionally biased region" description="Low complexity" evidence="9">
    <location>
        <begin position="696"/>
        <end position="706"/>
    </location>
</feature>
<dbReference type="InterPro" id="IPR024061">
    <property type="entry name" value="NDT80_DNA-bd_dom"/>
</dbReference>
<evidence type="ECO:0000256" key="4">
    <source>
        <dbReference type="ARBA" id="ARBA00022989"/>
    </source>
</evidence>
<evidence type="ECO:0000259" key="11">
    <source>
        <dbReference type="PROSITE" id="PS51517"/>
    </source>
</evidence>